<dbReference type="InterPro" id="IPR014210">
    <property type="entry name" value="Cyt_o_ubiqinol_oxidase_su4"/>
</dbReference>
<evidence type="ECO:0000313" key="11">
    <source>
        <dbReference type="EMBL" id="KKM86875.1"/>
    </source>
</evidence>
<keyword evidence="9 10" id="KW-0472">Membrane</keyword>
<comment type="similarity">
    <text evidence="2">Belongs to the cytochrome c oxidase bacterial subunit 4 family.</text>
</comment>
<evidence type="ECO:0000256" key="2">
    <source>
        <dbReference type="ARBA" id="ARBA00008079"/>
    </source>
</evidence>
<protein>
    <submittedName>
        <fullName evidence="11">Uncharacterized protein</fullName>
    </submittedName>
</protein>
<evidence type="ECO:0000256" key="5">
    <source>
        <dbReference type="ARBA" id="ARBA00022692"/>
    </source>
</evidence>
<dbReference type="PANTHER" id="PTHR36835">
    <property type="entry name" value="CYTOCHROME BO(3) UBIQUINOL OXIDASE SUBUNIT 4"/>
    <property type="match status" value="1"/>
</dbReference>
<keyword evidence="5 10" id="KW-0812">Transmembrane</keyword>
<keyword evidence="3" id="KW-0813">Transport</keyword>
<gene>
    <name evidence="11" type="ORF">LCGC14_1274680</name>
</gene>
<keyword evidence="6" id="KW-0249">Electron transport</keyword>
<dbReference type="GO" id="GO:0019646">
    <property type="term" value="P:aerobic electron transport chain"/>
    <property type="evidence" value="ECO:0007669"/>
    <property type="project" value="TreeGrafter"/>
</dbReference>
<organism evidence="11">
    <name type="scientific">marine sediment metagenome</name>
    <dbReference type="NCBI Taxonomy" id="412755"/>
    <lineage>
        <taxon>unclassified sequences</taxon>
        <taxon>metagenomes</taxon>
        <taxon>ecological metagenomes</taxon>
    </lineage>
</organism>
<comment type="caution">
    <text evidence="11">The sequence shown here is derived from an EMBL/GenBank/DDBJ whole genome shotgun (WGS) entry which is preliminary data.</text>
</comment>
<evidence type="ECO:0000256" key="3">
    <source>
        <dbReference type="ARBA" id="ARBA00022448"/>
    </source>
</evidence>
<dbReference type="InterPro" id="IPR050968">
    <property type="entry name" value="Cytochrome_c_oxidase_bac_sub4"/>
</dbReference>
<dbReference type="AlphaFoldDB" id="A0A0F9NDS7"/>
<sequence>MDHDAEFRRELRQYLIGFVFALILTVVPFALVAWGGLSFGTALSVIGVLAILQGIVQLRFFLHIDLSTQKREDLHLILFTVLLLSIMAAGTIWIMANLASRMMG</sequence>
<keyword evidence="4" id="KW-1003">Cell membrane</keyword>
<dbReference type="GO" id="GO:0005886">
    <property type="term" value="C:plasma membrane"/>
    <property type="evidence" value="ECO:0007669"/>
    <property type="project" value="UniProtKB-SubCell"/>
</dbReference>
<name>A0A0F9NDS7_9ZZZZ</name>
<feature type="transmembrane region" description="Helical" evidence="10">
    <location>
        <begin position="74"/>
        <end position="96"/>
    </location>
</feature>
<evidence type="ECO:0000256" key="10">
    <source>
        <dbReference type="SAM" id="Phobius"/>
    </source>
</evidence>
<proteinExistence type="inferred from homology"/>
<evidence type="ECO:0000256" key="6">
    <source>
        <dbReference type="ARBA" id="ARBA00022982"/>
    </source>
</evidence>
<dbReference type="GO" id="GO:0015990">
    <property type="term" value="P:electron transport coupled proton transport"/>
    <property type="evidence" value="ECO:0007669"/>
    <property type="project" value="InterPro"/>
</dbReference>
<keyword evidence="7 10" id="KW-1133">Transmembrane helix</keyword>
<dbReference type="Pfam" id="PF03626">
    <property type="entry name" value="COX4_pro"/>
    <property type="match status" value="1"/>
</dbReference>
<evidence type="ECO:0000256" key="1">
    <source>
        <dbReference type="ARBA" id="ARBA00004651"/>
    </source>
</evidence>
<feature type="transmembrane region" description="Helical" evidence="10">
    <location>
        <begin position="14"/>
        <end position="36"/>
    </location>
</feature>
<evidence type="ECO:0000256" key="9">
    <source>
        <dbReference type="ARBA" id="ARBA00023136"/>
    </source>
</evidence>
<accession>A0A0F9NDS7</accession>
<dbReference type="GO" id="GO:0009319">
    <property type="term" value="C:cytochrome o ubiquinol oxidase complex"/>
    <property type="evidence" value="ECO:0007669"/>
    <property type="project" value="TreeGrafter"/>
</dbReference>
<reference evidence="11" key="1">
    <citation type="journal article" date="2015" name="Nature">
        <title>Complex archaea that bridge the gap between prokaryotes and eukaryotes.</title>
        <authorList>
            <person name="Spang A."/>
            <person name="Saw J.H."/>
            <person name="Jorgensen S.L."/>
            <person name="Zaremba-Niedzwiedzka K."/>
            <person name="Martijn J."/>
            <person name="Lind A.E."/>
            <person name="van Eijk R."/>
            <person name="Schleper C."/>
            <person name="Guy L."/>
            <person name="Ettema T.J."/>
        </authorList>
    </citation>
    <scope>NUCLEOTIDE SEQUENCE</scope>
</reference>
<comment type="subcellular location">
    <subcellularLocation>
        <location evidence="1">Cell membrane</location>
        <topology evidence="1">Multi-pass membrane protein</topology>
    </subcellularLocation>
</comment>
<evidence type="ECO:0000256" key="7">
    <source>
        <dbReference type="ARBA" id="ARBA00022989"/>
    </source>
</evidence>
<evidence type="ECO:0000256" key="8">
    <source>
        <dbReference type="ARBA" id="ARBA00023002"/>
    </source>
</evidence>
<dbReference type="GO" id="GO:0009486">
    <property type="term" value="F:cytochrome bo3 ubiquinol oxidase activity"/>
    <property type="evidence" value="ECO:0007669"/>
    <property type="project" value="InterPro"/>
</dbReference>
<dbReference type="InterPro" id="IPR005171">
    <property type="entry name" value="Cyt_c_oxidase_su4_prok"/>
</dbReference>
<dbReference type="EMBL" id="LAZR01007188">
    <property type="protein sequence ID" value="KKM86875.1"/>
    <property type="molecule type" value="Genomic_DNA"/>
</dbReference>
<feature type="transmembrane region" description="Helical" evidence="10">
    <location>
        <begin position="42"/>
        <end position="62"/>
    </location>
</feature>
<keyword evidence="8" id="KW-0560">Oxidoreductase</keyword>
<dbReference type="GO" id="GO:0015078">
    <property type="term" value="F:proton transmembrane transporter activity"/>
    <property type="evidence" value="ECO:0007669"/>
    <property type="project" value="TreeGrafter"/>
</dbReference>
<evidence type="ECO:0000256" key="4">
    <source>
        <dbReference type="ARBA" id="ARBA00022475"/>
    </source>
</evidence>
<dbReference type="NCBIfam" id="TIGR02847">
    <property type="entry name" value="CyoD"/>
    <property type="match status" value="1"/>
</dbReference>
<dbReference type="PANTHER" id="PTHR36835:SF1">
    <property type="entry name" value="CYTOCHROME BO(3) UBIQUINOL OXIDASE SUBUNIT 4"/>
    <property type="match status" value="1"/>
</dbReference>